<evidence type="ECO:0000256" key="3">
    <source>
        <dbReference type="ARBA" id="ARBA00012228"/>
    </source>
</evidence>
<evidence type="ECO:0000256" key="6">
    <source>
        <dbReference type="ARBA" id="ARBA00022857"/>
    </source>
</evidence>
<name>A0AAG5CSB2_ANOAO</name>
<feature type="domain" description="YjeF N-terminal" evidence="11">
    <location>
        <begin position="40"/>
        <end position="249"/>
    </location>
</feature>
<reference evidence="12" key="1">
    <citation type="submission" date="2024-04" db="UniProtKB">
        <authorList>
            <consortium name="EnsemblMetazoa"/>
        </authorList>
    </citation>
    <scope>IDENTIFICATION</scope>
    <source>
        <strain evidence="12">EBRO</strain>
    </source>
</reference>
<dbReference type="GO" id="GO:0046872">
    <property type="term" value="F:metal ion binding"/>
    <property type="evidence" value="ECO:0007669"/>
    <property type="project" value="UniProtKB-KW"/>
</dbReference>
<feature type="binding site" evidence="10">
    <location>
        <position position="157"/>
    </location>
    <ligand>
        <name>K(+)</name>
        <dbReference type="ChEBI" id="CHEBI:29103"/>
    </ligand>
</feature>
<dbReference type="InterPro" id="IPR036652">
    <property type="entry name" value="YjeF_N_dom_sf"/>
</dbReference>
<evidence type="ECO:0000256" key="2">
    <source>
        <dbReference type="ARBA" id="ARBA00000909"/>
    </source>
</evidence>
<protein>
    <recommendedName>
        <fullName evidence="3 10">NAD(P)H-hydrate epimerase</fullName>
        <ecNumber evidence="3 10">5.1.99.6</ecNumber>
    </recommendedName>
    <alternativeName>
        <fullName evidence="10">NAD(P)HX epimerase</fullName>
    </alternativeName>
</protein>
<evidence type="ECO:0000256" key="10">
    <source>
        <dbReference type="HAMAP-Rule" id="MF_03159"/>
    </source>
</evidence>
<comment type="cofactor">
    <cofactor evidence="10">
        <name>K(+)</name>
        <dbReference type="ChEBI" id="CHEBI:29103"/>
    </cofactor>
    <text evidence="10">Binds 1 potassium ion per subunit.</text>
</comment>
<keyword evidence="8 10" id="KW-0520">NAD</keyword>
<keyword evidence="6" id="KW-0521">NADP</keyword>
<dbReference type="Proteomes" id="UP000075880">
    <property type="component" value="Unassembled WGS sequence"/>
</dbReference>
<feature type="binding site" evidence="10">
    <location>
        <position position="93"/>
    </location>
    <ligand>
        <name>K(+)</name>
        <dbReference type="ChEBI" id="CHEBI:29103"/>
    </ligand>
</feature>
<dbReference type="EC" id="5.1.99.6" evidence="3 10"/>
<dbReference type="Gene3D" id="3.40.50.10260">
    <property type="entry name" value="YjeF N-terminal domain"/>
    <property type="match status" value="1"/>
</dbReference>
<dbReference type="PROSITE" id="PS51385">
    <property type="entry name" value="YJEF_N"/>
    <property type="match status" value="1"/>
</dbReference>
<dbReference type="GO" id="GO:0052856">
    <property type="term" value="F:NAD(P)HX epimerase activity"/>
    <property type="evidence" value="ECO:0007669"/>
    <property type="project" value="UniProtKB-UniRule"/>
</dbReference>
<proteinExistence type="inferred from homology"/>
<keyword evidence="5 10" id="KW-0547">Nucleotide-binding</keyword>
<comment type="caution">
    <text evidence="10">Lacks conserved residue(s) required for the propagation of feature annotation.</text>
</comment>
<evidence type="ECO:0000256" key="8">
    <source>
        <dbReference type="ARBA" id="ARBA00023027"/>
    </source>
</evidence>
<keyword evidence="4 10" id="KW-0479">Metal-binding</keyword>
<evidence type="ECO:0000256" key="1">
    <source>
        <dbReference type="ARBA" id="ARBA00000013"/>
    </source>
</evidence>
<feature type="binding site" evidence="10">
    <location>
        <begin position="92"/>
        <end position="96"/>
    </location>
    <ligand>
        <name>(6S)-NADPHX</name>
        <dbReference type="ChEBI" id="CHEBI:64076"/>
    </ligand>
</feature>
<dbReference type="InterPro" id="IPR004443">
    <property type="entry name" value="YjeF_N_dom"/>
</dbReference>
<sequence length="262" mass="29273">MVQMQKCLRTVSKVFSYSTRSFGTSLAQFNKMKFLNQQEAISVDEELFNDYKFSVDQLMELAGLSCAHAIVDAYSSCSLKSTKVLICCGPGNNGGDGLVAARHLCLTNYEPYVYYPKRTERELFKNLQHQAESMGITVSTKCPDAAWVENEFGLIVDALFGFSFQPPVRESFVPIMTVLQKSALPIVSIDIPSGWHVEQGPQSECDIKPACLVSLTAPKLCAKHLANAKHYLGGRFVPKRLEEKYAMDLPTYKGFDLFVRLN</sequence>
<dbReference type="SUPFAM" id="SSF64153">
    <property type="entry name" value="YjeF N-terminal domain-like"/>
    <property type="match status" value="1"/>
</dbReference>
<dbReference type="EnsemblMetazoa" id="ENSAATROPT001786">
    <property type="protein sequence ID" value="ENSAATROPP001712"/>
    <property type="gene ID" value="ENSAATROPG001407"/>
</dbReference>
<dbReference type="GO" id="GO:0005739">
    <property type="term" value="C:mitochondrion"/>
    <property type="evidence" value="ECO:0007669"/>
    <property type="project" value="TreeGrafter"/>
</dbReference>
<keyword evidence="13" id="KW-1185">Reference proteome</keyword>
<evidence type="ECO:0000313" key="12">
    <source>
        <dbReference type="EnsemblMetazoa" id="ENSAATROPP001712"/>
    </source>
</evidence>
<accession>A0AAG5CSB2</accession>
<feature type="binding site" evidence="10">
    <location>
        <position position="193"/>
    </location>
    <ligand>
        <name>K(+)</name>
        <dbReference type="ChEBI" id="CHEBI:29103"/>
    </ligand>
</feature>
<comment type="similarity">
    <text evidence="10">Belongs to the NnrE/AIBP family.</text>
</comment>
<dbReference type="InterPro" id="IPR032976">
    <property type="entry name" value="YJEFN_prot_NAXE-like"/>
</dbReference>
<dbReference type="Pfam" id="PF03853">
    <property type="entry name" value="YjeF_N"/>
    <property type="match status" value="1"/>
</dbReference>
<feature type="binding site" evidence="10">
    <location>
        <position position="190"/>
    </location>
    <ligand>
        <name>(6S)-NADPHX</name>
        <dbReference type="ChEBI" id="CHEBI:64076"/>
    </ligand>
</feature>
<dbReference type="HAMAP" id="MF_01966">
    <property type="entry name" value="NADHX_epimerase"/>
    <property type="match status" value="1"/>
</dbReference>
<keyword evidence="9 10" id="KW-0413">Isomerase</keyword>
<comment type="catalytic activity">
    <reaction evidence="1 10">
        <text>(6R)-NADHX = (6S)-NADHX</text>
        <dbReference type="Rhea" id="RHEA:32215"/>
        <dbReference type="ChEBI" id="CHEBI:64074"/>
        <dbReference type="ChEBI" id="CHEBI:64075"/>
        <dbReference type="EC" id="5.1.99.6"/>
    </reaction>
</comment>
<evidence type="ECO:0000313" key="13">
    <source>
        <dbReference type="Proteomes" id="UP000075880"/>
    </source>
</evidence>
<evidence type="ECO:0000256" key="5">
    <source>
        <dbReference type="ARBA" id="ARBA00022741"/>
    </source>
</evidence>
<dbReference type="GO" id="GO:0000166">
    <property type="term" value="F:nucleotide binding"/>
    <property type="evidence" value="ECO:0007669"/>
    <property type="project" value="UniProtKB-KW"/>
</dbReference>
<dbReference type="NCBIfam" id="TIGR00197">
    <property type="entry name" value="yjeF_nterm"/>
    <property type="match status" value="1"/>
</dbReference>
<keyword evidence="7 10" id="KW-0630">Potassium</keyword>
<evidence type="ECO:0000259" key="11">
    <source>
        <dbReference type="PROSITE" id="PS51385"/>
    </source>
</evidence>
<dbReference type="PANTHER" id="PTHR13232:SF10">
    <property type="entry name" value="NAD(P)H-HYDRATE EPIMERASE"/>
    <property type="match status" value="1"/>
</dbReference>
<dbReference type="AlphaFoldDB" id="A0AAG5CSB2"/>
<evidence type="ECO:0000256" key="9">
    <source>
        <dbReference type="ARBA" id="ARBA00023235"/>
    </source>
</evidence>
<organism evidence="12 13">
    <name type="scientific">Anopheles atroparvus</name>
    <name type="common">European mosquito</name>
    <dbReference type="NCBI Taxonomy" id="41427"/>
    <lineage>
        <taxon>Eukaryota</taxon>
        <taxon>Metazoa</taxon>
        <taxon>Ecdysozoa</taxon>
        <taxon>Arthropoda</taxon>
        <taxon>Hexapoda</taxon>
        <taxon>Insecta</taxon>
        <taxon>Pterygota</taxon>
        <taxon>Neoptera</taxon>
        <taxon>Endopterygota</taxon>
        <taxon>Diptera</taxon>
        <taxon>Nematocera</taxon>
        <taxon>Culicoidea</taxon>
        <taxon>Culicidae</taxon>
        <taxon>Anophelinae</taxon>
        <taxon>Anopheles</taxon>
    </lineage>
</organism>
<evidence type="ECO:0000256" key="7">
    <source>
        <dbReference type="ARBA" id="ARBA00022958"/>
    </source>
</evidence>
<comment type="function">
    <text evidence="10">Catalyzes the epimerization of the S- and R-forms of NAD(P)HX, a damaged form of NAD(P)H that is a result of enzymatic or heat-dependent hydration. This is a prerequisite for the S-specific NAD(P)H-hydrate dehydratase to allow the repair of both epimers of NAD(P)HX.</text>
</comment>
<feature type="binding site" evidence="10">
    <location>
        <begin position="161"/>
        <end position="167"/>
    </location>
    <ligand>
        <name>(6S)-NADPHX</name>
        <dbReference type="ChEBI" id="CHEBI:64076"/>
    </ligand>
</feature>
<comment type="catalytic activity">
    <reaction evidence="2 10">
        <text>(6R)-NADPHX = (6S)-NADPHX</text>
        <dbReference type="Rhea" id="RHEA:32227"/>
        <dbReference type="ChEBI" id="CHEBI:64076"/>
        <dbReference type="ChEBI" id="CHEBI:64077"/>
        <dbReference type="EC" id="5.1.99.6"/>
    </reaction>
</comment>
<evidence type="ECO:0000256" key="4">
    <source>
        <dbReference type="ARBA" id="ARBA00022723"/>
    </source>
</evidence>
<dbReference type="PANTHER" id="PTHR13232">
    <property type="entry name" value="NAD(P)H-HYDRATE EPIMERASE"/>
    <property type="match status" value="1"/>
</dbReference>